<evidence type="ECO:0000313" key="3">
    <source>
        <dbReference type="Proteomes" id="UP000260644"/>
    </source>
</evidence>
<protein>
    <submittedName>
        <fullName evidence="2">Uncharacterized protein</fullName>
    </submittedName>
</protein>
<keyword evidence="3" id="KW-1185">Reference proteome</keyword>
<dbReference type="Proteomes" id="UP000260644">
    <property type="component" value="Unassembled WGS sequence"/>
</dbReference>
<dbReference type="RefSeq" id="WP_116975064.1">
    <property type="nucleotide sequence ID" value="NZ_QPMM01000002.1"/>
</dbReference>
<dbReference type="OrthoDB" id="675420at2"/>
<feature type="signal peptide" evidence="1">
    <location>
        <begin position="1"/>
        <end position="18"/>
    </location>
</feature>
<gene>
    <name evidence="2" type="ORF">DVR12_07755</name>
</gene>
<name>A0A3E1YET9_9BACT</name>
<dbReference type="EMBL" id="QPMM01000002">
    <property type="protein sequence ID" value="RFS25070.1"/>
    <property type="molecule type" value="Genomic_DNA"/>
</dbReference>
<accession>A0A3E1YET9</accession>
<dbReference type="AlphaFoldDB" id="A0A3E1YET9"/>
<keyword evidence="1" id="KW-0732">Signal</keyword>
<dbReference type="PROSITE" id="PS51257">
    <property type="entry name" value="PROKAR_LIPOPROTEIN"/>
    <property type="match status" value="1"/>
</dbReference>
<evidence type="ECO:0000313" key="2">
    <source>
        <dbReference type="EMBL" id="RFS25070.1"/>
    </source>
</evidence>
<proteinExistence type="predicted"/>
<sequence length="152" mass="17053">MKKLLLSFLLLGSLFACKKDKVGTKPVISFLRFGLPSVDSTTSQLDVVFRVKDGDGDIENSINWKINYEQPLPDPVDKFEVWQMPGIGANKGNSVNAEVTMRMQSIDFKGWVEDRGARPDSLWLTVFVLDNAGNSSDTINTPKIVIYKKRNQ</sequence>
<comment type="caution">
    <text evidence="2">The sequence shown here is derived from an EMBL/GenBank/DDBJ whole genome shotgun (WGS) entry which is preliminary data.</text>
</comment>
<feature type="chain" id="PRO_5017707560" evidence="1">
    <location>
        <begin position="19"/>
        <end position="152"/>
    </location>
</feature>
<evidence type="ECO:0000256" key="1">
    <source>
        <dbReference type="SAM" id="SignalP"/>
    </source>
</evidence>
<organism evidence="2 3">
    <name type="scientific">Chitinophaga silvatica</name>
    <dbReference type="NCBI Taxonomy" id="2282649"/>
    <lineage>
        <taxon>Bacteria</taxon>
        <taxon>Pseudomonadati</taxon>
        <taxon>Bacteroidota</taxon>
        <taxon>Chitinophagia</taxon>
        <taxon>Chitinophagales</taxon>
        <taxon>Chitinophagaceae</taxon>
        <taxon>Chitinophaga</taxon>
    </lineage>
</organism>
<reference evidence="2 3" key="1">
    <citation type="submission" date="2018-07" db="EMBL/GenBank/DDBJ databases">
        <title>Chitinophaga K2CV101002-2 sp. nov., isolated from a monsoon evergreen broad-leaved forest soil.</title>
        <authorList>
            <person name="Lv Y."/>
        </authorList>
    </citation>
    <scope>NUCLEOTIDE SEQUENCE [LARGE SCALE GENOMIC DNA]</scope>
    <source>
        <strain evidence="2 3">GDMCC 1.1288</strain>
    </source>
</reference>